<accession>A0A8R1YRS4</accession>
<dbReference type="Proteomes" id="UP000005239">
    <property type="component" value="Unassembled WGS sequence"/>
</dbReference>
<gene>
    <name evidence="1" type="primary">WBGene00275227</name>
</gene>
<evidence type="ECO:0000313" key="1">
    <source>
        <dbReference type="EnsemblMetazoa" id="PPA36858.1"/>
    </source>
</evidence>
<sequence length="67" mass="7498">MVVISVLATIAPFTICIHPIAHNLILLLIIPTYRRAIIDALSVWKWASKLPPKKDNETCNPIFTSSK</sequence>
<organism evidence="1 2">
    <name type="scientific">Pristionchus pacificus</name>
    <name type="common">Parasitic nematode worm</name>
    <dbReference type="NCBI Taxonomy" id="54126"/>
    <lineage>
        <taxon>Eukaryota</taxon>
        <taxon>Metazoa</taxon>
        <taxon>Ecdysozoa</taxon>
        <taxon>Nematoda</taxon>
        <taxon>Chromadorea</taxon>
        <taxon>Rhabditida</taxon>
        <taxon>Rhabditina</taxon>
        <taxon>Diplogasteromorpha</taxon>
        <taxon>Diplogasteroidea</taxon>
        <taxon>Neodiplogasteridae</taxon>
        <taxon>Pristionchus</taxon>
    </lineage>
</organism>
<keyword evidence="2" id="KW-1185">Reference proteome</keyword>
<reference evidence="1" key="2">
    <citation type="submission" date="2022-06" db="UniProtKB">
        <authorList>
            <consortium name="EnsemblMetazoa"/>
        </authorList>
    </citation>
    <scope>IDENTIFICATION</scope>
    <source>
        <strain evidence="1">PS312</strain>
    </source>
</reference>
<protein>
    <submittedName>
        <fullName evidence="1">Uncharacterized protein</fullName>
    </submittedName>
</protein>
<reference evidence="2" key="1">
    <citation type="journal article" date="2008" name="Nat. Genet.">
        <title>The Pristionchus pacificus genome provides a unique perspective on nematode lifestyle and parasitism.</title>
        <authorList>
            <person name="Dieterich C."/>
            <person name="Clifton S.W."/>
            <person name="Schuster L.N."/>
            <person name="Chinwalla A."/>
            <person name="Delehaunty K."/>
            <person name="Dinkelacker I."/>
            <person name="Fulton L."/>
            <person name="Fulton R."/>
            <person name="Godfrey J."/>
            <person name="Minx P."/>
            <person name="Mitreva M."/>
            <person name="Roeseler W."/>
            <person name="Tian H."/>
            <person name="Witte H."/>
            <person name="Yang S.P."/>
            <person name="Wilson R.K."/>
            <person name="Sommer R.J."/>
        </authorList>
    </citation>
    <scope>NUCLEOTIDE SEQUENCE [LARGE SCALE GENOMIC DNA]</scope>
    <source>
        <strain evidence="2">PS312</strain>
    </source>
</reference>
<name>A0A2A6BP30_PRIPA</name>
<evidence type="ECO:0000313" key="2">
    <source>
        <dbReference type="Proteomes" id="UP000005239"/>
    </source>
</evidence>
<proteinExistence type="predicted"/>
<accession>A0A2A6BP30</accession>
<dbReference type="EnsemblMetazoa" id="PPA36858.1">
    <property type="protein sequence ID" value="PPA36858.1"/>
    <property type="gene ID" value="WBGene00275227"/>
</dbReference>
<dbReference type="AlphaFoldDB" id="A0A2A6BP30"/>